<feature type="transmembrane region" description="Helical" evidence="1">
    <location>
        <begin position="12"/>
        <end position="32"/>
    </location>
</feature>
<keyword evidence="1" id="KW-1133">Transmembrane helix</keyword>
<keyword evidence="1" id="KW-0472">Membrane</keyword>
<organism evidence="2 3">
    <name type="scientific">Acacia crassicarpa</name>
    <name type="common">northern wattle</name>
    <dbReference type="NCBI Taxonomy" id="499986"/>
    <lineage>
        <taxon>Eukaryota</taxon>
        <taxon>Viridiplantae</taxon>
        <taxon>Streptophyta</taxon>
        <taxon>Embryophyta</taxon>
        <taxon>Tracheophyta</taxon>
        <taxon>Spermatophyta</taxon>
        <taxon>Magnoliopsida</taxon>
        <taxon>eudicotyledons</taxon>
        <taxon>Gunneridae</taxon>
        <taxon>Pentapetalae</taxon>
        <taxon>rosids</taxon>
        <taxon>fabids</taxon>
        <taxon>Fabales</taxon>
        <taxon>Fabaceae</taxon>
        <taxon>Caesalpinioideae</taxon>
        <taxon>mimosoid clade</taxon>
        <taxon>Acacieae</taxon>
        <taxon>Acacia</taxon>
    </lineage>
</organism>
<name>A0AAE1JC53_9FABA</name>
<dbReference type="EMBL" id="JAWXYG010000007">
    <property type="protein sequence ID" value="KAK4267645.1"/>
    <property type="molecule type" value="Genomic_DNA"/>
</dbReference>
<accession>A0AAE1JC53</accession>
<protein>
    <submittedName>
        <fullName evidence="2">Uncharacterized protein</fullName>
    </submittedName>
</protein>
<evidence type="ECO:0000313" key="3">
    <source>
        <dbReference type="Proteomes" id="UP001293593"/>
    </source>
</evidence>
<proteinExistence type="predicted"/>
<keyword evidence="3" id="KW-1185">Reference proteome</keyword>
<reference evidence="2" key="1">
    <citation type="submission" date="2023-10" db="EMBL/GenBank/DDBJ databases">
        <title>Chromosome-level genome of the transformable northern wattle, Acacia crassicarpa.</title>
        <authorList>
            <person name="Massaro I."/>
            <person name="Sinha N.R."/>
            <person name="Poethig S."/>
            <person name="Leichty A.R."/>
        </authorList>
    </citation>
    <scope>NUCLEOTIDE SEQUENCE</scope>
    <source>
        <strain evidence="2">Acra3RX</strain>
        <tissue evidence="2">Leaf</tissue>
    </source>
</reference>
<comment type="caution">
    <text evidence="2">The sequence shown here is derived from an EMBL/GenBank/DDBJ whole genome shotgun (WGS) entry which is preliminary data.</text>
</comment>
<evidence type="ECO:0000256" key="1">
    <source>
        <dbReference type="SAM" id="Phobius"/>
    </source>
</evidence>
<keyword evidence="1" id="KW-0812">Transmembrane</keyword>
<dbReference type="AlphaFoldDB" id="A0AAE1JC53"/>
<gene>
    <name evidence="2" type="ORF">QN277_024398</name>
</gene>
<evidence type="ECO:0000313" key="2">
    <source>
        <dbReference type="EMBL" id="KAK4267645.1"/>
    </source>
</evidence>
<dbReference type="Proteomes" id="UP001293593">
    <property type="component" value="Unassembled WGS sequence"/>
</dbReference>
<sequence length="122" mass="13743">MDKTKSNTFKGFRTLLVVGFIAFPILVVVTLINHNSIPILVEESSKTDVLGERAQNVSTNASKEGEDVSLTVTPQAMGEKGQNVTGPEPRMIFWKKRLMMFYPPQKKASPKRQPQMLIRRII</sequence>